<evidence type="ECO:0000256" key="11">
    <source>
        <dbReference type="ARBA" id="ARBA00048679"/>
    </source>
</evidence>
<accession>A0A368S4J8</accession>
<evidence type="ECO:0000256" key="9">
    <source>
        <dbReference type="ARBA" id="ARBA00022840"/>
    </source>
</evidence>
<dbReference type="EC" id="2.7.11.1" evidence="1"/>
<dbReference type="PANTHER" id="PTHR24349">
    <property type="entry name" value="SERINE/THREONINE-PROTEIN KINASE"/>
    <property type="match status" value="1"/>
</dbReference>
<evidence type="ECO:0000259" key="15">
    <source>
        <dbReference type="PROSITE" id="PS50222"/>
    </source>
</evidence>
<dbReference type="SUPFAM" id="SSF56112">
    <property type="entry name" value="Protein kinase-like (PK-like)"/>
    <property type="match status" value="2"/>
</dbReference>
<feature type="domain" description="EF-hand" evidence="15">
    <location>
        <begin position="806"/>
        <end position="841"/>
    </location>
</feature>
<dbReference type="PROSITE" id="PS50222">
    <property type="entry name" value="EF_HAND_2"/>
    <property type="match status" value="3"/>
</dbReference>
<evidence type="ECO:0000256" key="2">
    <source>
        <dbReference type="ARBA" id="ARBA00022527"/>
    </source>
</evidence>
<dbReference type="FunFam" id="1.10.238.10:FF:000015">
    <property type="entry name" value="Calcium-dependent protein kinase 1"/>
    <property type="match status" value="1"/>
</dbReference>
<dbReference type="PROSITE" id="PS00108">
    <property type="entry name" value="PROTEIN_KINASE_ST"/>
    <property type="match status" value="1"/>
</dbReference>
<dbReference type="Gene3D" id="3.30.200.20">
    <property type="entry name" value="Phosphorylase Kinase, domain 1"/>
    <property type="match status" value="2"/>
</dbReference>
<dbReference type="Pfam" id="PF13499">
    <property type="entry name" value="EF-hand_7"/>
    <property type="match status" value="2"/>
</dbReference>
<evidence type="ECO:0000256" key="4">
    <source>
        <dbReference type="ARBA" id="ARBA00022723"/>
    </source>
</evidence>
<evidence type="ECO:0000256" key="5">
    <source>
        <dbReference type="ARBA" id="ARBA00022737"/>
    </source>
</evidence>
<evidence type="ECO:0000259" key="14">
    <source>
        <dbReference type="PROSITE" id="PS50011"/>
    </source>
</evidence>
<feature type="binding site" evidence="12">
    <location>
        <position position="64"/>
    </location>
    <ligand>
        <name>ATP</name>
        <dbReference type="ChEBI" id="CHEBI:30616"/>
    </ligand>
</feature>
<sequence length="843" mass="94938">MHRRSFDTLERKLEDPCATPMPLPLDFLKSITRNFSQEQELGRGGFGVVYKGVLQNGKMIAVKKLSDTHLDDGQFRKEITDLIGLKHKNVVQLIGYCIESRSEAVEIGERNYVLAEKQERLICFEYLEKKSLDNYISAESSVLEWHNIFEIIKGICCGLRYLHEKWRLFHLDLKPQNILMDGYMVPKIADFGMSRLFGQEQSRLITQNPGGTFGYMAPEYLNNGLISTKSDIFSLGVIIIELLIGSRDYPRSSEASFQQFTENVVAKWRSRLVETSKYIPLEIYCEQVKACIEIGMKCVDPDPTKRPAALCDIIGMLNATGSDENSGCPGVNGGPQADEAGRTPLQTGRSGLANRTRKARSRFVGRLGQWRSVLPYKTANFRDLYRVGNKLHYGDHMWYHCTALVDDSTVYAVKAIPKRKLLCREDCDDLWREIQVMHHLSDHPNVVRIDGTYEKGSFVHIVTEPCAGGDLMDRIGAKGGRYCEGAVAKIIRAIVGFVAWSHSLGVMHRYLTPENFLFASDAEDAPPKATDFVFSVFYKPGEEFCGVLPQRKDRHSDDVEKPYYLAPEILAEKCYGPEADVWSAGVILYVLLCGEHPFSAETYEGISIDIRQGKLDLESSPWPSISASAKDLVRNMLTRDPKKRFSARDVLRHPWLNDGSVAPDKPIDSAVLSRLKHFSAMNMLKKMALRVIAERMSEEEIGGLKELFKMFDTDNSGTITFDKLKAGLKRLGSALLSENEIQTLMDAADIDRNGTIDCTEFVAATLHMNKLERVENLNQAFSFFDKDVKGYITTEGLSQACCQFGLDVVHLEDMIKDVDQNNDGIIDFTEFSAMMRNGNAVEP</sequence>
<keyword evidence="5" id="KW-0677">Repeat</keyword>
<dbReference type="GO" id="GO:0005509">
    <property type="term" value="F:calcium ion binding"/>
    <property type="evidence" value="ECO:0007669"/>
    <property type="project" value="InterPro"/>
</dbReference>
<dbReference type="InterPro" id="IPR017441">
    <property type="entry name" value="Protein_kinase_ATP_BS"/>
</dbReference>
<evidence type="ECO:0000256" key="13">
    <source>
        <dbReference type="SAM" id="MobiDB-lite"/>
    </source>
</evidence>
<feature type="region of interest" description="Disordered" evidence="13">
    <location>
        <begin position="325"/>
        <end position="357"/>
    </location>
</feature>
<keyword evidence="8" id="KW-0106">Calcium</keyword>
<keyword evidence="3" id="KW-0808">Transferase</keyword>
<dbReference type="InterPro" id="IPR011009">
    <property type="entry name" value="Kinase-like_dom_sf"/>
</dbReference>
<name>A0A368S4J8_SETIT</name>
<organism evidence="16">
    <name type="scientific">Setaria italica</name>
    <name type="common">Foxtail millet</name>
    <name type="synonym">Panicum italicum</name>
    <dbReference type="NCBI Taxonomy" id="4555"/>
    <lineage>
        <taxon>Eukaryota</taxon>
        <taxon>Viridiplantae</taxon>
        <taxon>Streptophyta</taxon>
        <taxon>Embryophyta</taxon>
        <taxon>Tracheophyta</taxon>
        <taxon>Spermatophyta</taxon>
        <taxon>Magnoliopsida</taxon>
        <taxon>Liliopsida</taxon>
        <taxon>Poales</taxon>
        <taxon>Poaceae</taxon>
        <taxon>PACMAD clade</taxon>
        <taxon>Panicoideae</taxon>
        <taxon>Panicodae</taxon>
        <taxon>Paniceae</taxon>
        <taxon>Cenchrinae</taxon>
        <taxon>Setaria</taxon>
    </lineage>
</organism>
<dbReference type="GO" id="GO:0005524">
    <property type="term" value="F:ATP binding"/>
    <property type="evidence" value="ECO:0007669"/>
    <property type="project" value="UniProtKB-UniRule"/>
</dbReference>
<dbReference type="SMART" id="SM00220">
    <property type="entry name" value="S_TKc"/>
    <property type="match status" value="2"/>
</dbReference>
<evidence type="ECO:0000256" key="3">
    <source>
        <dbReference type="ARBA" id="ARBA00022679"/>
    </source>
</evidence>
<dbReference type="GO" id="GO:0004674">
    <property type="term" value="F:protein serine/threonine kinase activity"/>
    <property type="evidence" value="ECO:0007669"/>
    <property type="project" value="UniProtKB-KW"/>
</dbReference>
<dbReference type="InterPro" id="IPR000719">
    <property type="entry name" value="Prot_kinase_dom"/>
</dbReference>
<dbReference type="OrthoDB" id="1914767at2759"/>
<feature type="domain" description="EF-hand" evidence="15">
    <location>
        <begin position="699"/>
        <end position="734"/>
    </location>
</feature>
<dbReference type="EMBL" id="CM003535">
    <property type="protein sequence ID" value="RCV37291.1"/>
    <property type="molecule type" value="Genomic_DNA"/>
</dbReference>
<dbReference type="InterPro" id="IPR002048">
    <property type="entry name" value="EF_hand_dom"/>
</dbReference>
<keyword evidence="2" id="KW-0723">Serine/threonine-protein kinase</keyword>
<dbReference type="Gene3D" id="1.10.238.10">
    <property type="entry name" value="EF-hand"/>
    <property type="match status" value="2"/>
</dbReference>
<evidence type="ECO:0000256" key="12">
    <source>
        <dbReference type="PROSITE-ProRule" id="PRU10141"/>
    </source>
</evidence>
<dbReference type="AlphaFoldDB" id="A0A368S4J8"/>
<dbReference type="InterPro" id="IPR011992">
    <property type="entry name" value="EF-hand-dom_pair"/>
</dbReference>
<reference evidence="16" key="2">
    <citation type="submission" date="2015-07" db="EMBL/GenBank/DDBJ databases">
        <authorList>
            <person name="Noorani M."/>
        </authorList>
    </citation>
    <scope>NUCLEOTIDE SEQUENCE</scope>
    <source>
        <strain evidence="16">Yugu1</strain>
    </source>
</reference>
<dbReference type="PROSITE" id="PS00107">
    <property type="entry name" value="PROTEIN_KINASE_ATP"/>
    <property type="match status" value="1"/>
</dbReference>
<evidence type="ECO:0000256" key="6">
    <source>
        <dbReference type="ARBA" id="ARBA00022741"/>
    </source>
</evidence>
<dbReference type="FunFam" id="3.30.200.20:FF:000465">
    <property type="entry name" value="Cysteine-rich receptor-like protein kinase 6"/>
    <property type="match status" value="1"/>
</dbReference>
<comment type="catalytic activity">
    <reaction evidence="10">
        <text>L-threonyl-[protein] + ATP = O-phospho-L-threonyl-[protein] + ADP + H(+)</text>
        <dbReference type="Rhea" id="RHEA:46608"/>
        <dbReference type="Rhea" id="RHEA-COMP:11060"/>
        <dbReference type="Rhea" id="RHEA-COMP:11605"/>
        <dbReference type="ChEBI" id="CHEBI:15378"/>
        <dbReference type="ChEBI" id="CHEBI:30013"/>
        <dbReference type="ChEBI" id="CHEBI:30616"/>
        <dbReference type="ChEBI" id="CHEBI:61977"/>
        <dbReference type="ChEBI" id="CHEBI:456216"/>
        <dbReference type="EC" id="2.7.11.1"/>
    </reaction>
</comment>
<comment type="catalytic activity">
    <reaction evidence="11">
        <text>L-seryl-[protein] + ATP = O-phospho-L-seryl-[protein] + ADP + H(+)</text>
        <dbReference type="Rhea" id="RHEA:17989"/>
        <dbReference type="Rhea" id="RHEA-COMP:9863"/>
        <dbReference type="Rhea" id="RHEA-COMP:11604"/>
        <dbReference type="ChEBI" id="CHEBI:15378"/>
        <dbReference type="ChEBI" id="CHEBI:29999"/>
        <dbReference type="ChEBI" id="CHEBI:30616"/>
        <dbReference type="ChEBI" id="CHEBI:83421"/>
        <dbReference type="ChEBI" id="CHEBI:456216"/>
        <dbReference type="EC" id="2.7.11.1"/>
    </reaction>
</comment>
<dbReference type="InterPro" id="IPR018247">
    <property type="entry name" value="EF_Hand_1_Ca_BS"/>
</dbReference>
<evidence type="ECO:0000256" key="8">
    <source>
        <dbReference type="ARBA" id="ARBA00022837"/>
    </source>
</evidence>
<evidence type="ECO:0000313" key="16">
    <source>
        <dbReference type="EMBL" id="RCV37291.1"/>
    </source>
</evidence>
<dbReference type="PROSITE" id="PS50011">
    <property type="entry name" value="PROTEIN_KINASE_DOM"/>
    <property type="match status" value="1"/>
</dbReference>
<dbReference type="Pfam" id="PF00069">
    <property type="entry name" value="Pkinase"/>
    <property type="match status" value="2"/>
</dbReference>
<feature type="domain" description="EF-hand" evidence="15">
    <location>
        <begin position="736"/>
        <end position="771"/>
    </location>
</feature>
<dbReference type="STRING" id="4555.A0A368S4J8"/>
<gene>
    <name evidence="16" type="ORF">SETIT_8G051100v2</name>
</gene>
<dbReference type="SMART" id="SM00054">
    <property type="entry name" value="EFh"/>
    <property type="match status" value="4"/>
</dbReference>
<dbReference type="Gene3D" id="1.10.510.10">
    <property type="entry name" value="Transferase(Phosphotransferase) domain 1"/>
    <property type="match status" value="2"/>
</dbReference>
<evidence type="ECO:0000256" key="7">
    <source>
        <dbReference type="ARBA" id="ARBA00022777"/>
    </source>
</evidence>
<dbReference type="PROSITE" id="PS00018">
    <property type="entry name" value="EF_HAND_1"/>
    <property type="match status" value="2"/>
</dbReference>
<keyword evidence="7" id="KW-0418">Kinase</keyword>
<evidence type="ECO:0000256" key="10">
    <source>
        <dbReference type="ARBA" id="ARBA00047899"/>
    </source>
</evidence>
<dbReference type="FunFam" id="1.10.510.10:FF:000870">
    <property type="entry name" value="OSJNBa0016N04.16-like protein"/>
    <property type="match status" value="1"/>
</dbReference>
<reference evidence="16" key="1">
    <citation type="journal article" date="2012" name="Nat. Biotechnol.">
        <title>Reference genome sequence of the model plant Setaria.</title>
        <authorList>
            <person name="Bennetzen J.L."/>
            <person name="Schmutz J."/>
            <person name="Wang H."/>
            <person name="Percifield R."/>
            <person name="Hawkins J."/>
            <person name="Pontaroli A.C."/>
            <person name="Estep M."/>
            <person name="Feng L."/>
            <person name="Vaughn J.N."/>
            <person name="Grimwood J."/>
            <person name="Jenkins J."/>
            <person name="Barry K."/>
            <person name="Lindquist E."/>
            <person name="Hellsten U."/>
            <person name="Deshpande S."/>
            <person name="Wang X."/>
            <person name="Wu X."/>
            <person name="Mitros T."/>
            <person name="Triplett J."/>
            <person name="Yang X."/>
            <person name="Ye C.Y."/>
            <person name="Mauro-Herrera M."/>
            <person name="Wang L."/>
            <person name="Li P."/>
            <person name="Sharma M."/>
            <person name="Sharma R."/>
            <person name="Ronald P.C."/>
            <person name="Panaud O."/>
            <person name="Kellogg E.A."/>
            <person name="Brutnell T.P."/>
            <person name="Doust A.N."/>
            <person name="Tuskan G.A."/>
            <person name="Rokhsar D."/>
            <person name="Devos K.M."/>
        </authorList>
    </citation>
    <scope>NUCLEOTIDE SEQUENCE [LARGE SCALE GENOMIC DNA]</scope>
    <source>
        <strain evidence="16">Yugu1</strain>
    </source>
</reference>
<keyword evidence="6 12" id="KW-0547">Nucleotide-binding</keyword>
<keyword evidence="4" id="KW-0479">Metal-binding</keyword>
<evidence type="ECO:0000256" key="1">
    <source>
        <dbReference type="ARBA" id="ARBA00012513"/>
    </source>
</evidence>
<feature type="domain" description="Protein kinase" evidence="14">
    <location>
        <begin position="35"/>
        <end position="656"/>
    </location>
</feature>
<dbReference type="InterPro" id="IPR050205">
    <property type="entry name" value="CDPK_Ser/Thr_kinases"/>
</dbReference>
<proteinExistence type="predicted"/>
<dbReference type="CDD" id="cd00051">
    <property type="entry name" value="EFh"/>
    <property type="match status" value="2"/>
</dbReference>
<protein>
    <recommendedName>
        <fullName evidence="1">non-specific serine/threonine protein kinase</fullName>
        <ecNumber evidence="1">2.7.11.1</ecNumber>
    </recommendedName>
</protein>
<dbReference type="SUPFAM" id="SSF47473">
    <property type="entry name" value="EF-hand"/>
    <property type="match status" value="1"/>
</dbReference>
<keyword evidence="9 12" id="KW-0067">ATP-binding</keyword>
<dbReference type="InterPro" id="IPR008271">
    <property type="entry name" value="Ser/Thr_kinase_AS"/>
</dbReference>